<dbReference type="Pfam" id="PF01476">
    <property type="entry name" value="LysM"/>
    <property type="match status" value="1"/>
</dbReference>
<protein>
    <submittedName>
        <fullName evidence="3">LysM peptidoglycan-binding domain-containing protein</fullName>
    </submittedName>
</protein>
<organism evidence="3 4">
    <name type="scientific">Dokdonella ginsengisoli</name>
    <dbReference type="NCBI Taxonomy" id="363846"/>
    <lineage>
        <taxon>Bacteria</taxon>
        <taxon>Pseudomonadati</taxon>
        <taxon>Pseudomonadota</taxon>
        <taxon>Gammaproteobacteria</taxon>
        <taxon>Lysobacterales</taxon>
        <taxon>Rhodanobacteraceae</taxon>
        <taxon>Dokdonella</taxon>
    </lineage>
</organism>
<dbReference type="InterPro" id="IPR018392">
    <property type="entry name" value="LysM"/>
</dbReference>
<feature type="region of interest" description="Disordered" evidence="1">
    <location>
        <begin position="79"/>
        <end position="98"/>
    </location>
</feature>
<keyword evidence="4" id="KW-1185">Reference proteome</keyword>
<feature type="domain" description="LysM" evidence="2">
    <location>
        <begin position="21"/>
        <end position="66"/>
    </location>
</feature>
<dbReference type="EMBL" id="JBHSHD010000003">
    <property type="protein sequence ID" value="MFC4819142.1"/>
    <property type="molecule type" value="Genomic_DNA"/>
</dbReference>
<accession>A0ABV9QQU8</accession>
<evidence type="ECO:0000313" key="3">
    <source>
        <dbReference type="EMBL" id="MFC4819142.1"/>
    </source>
</evidence>
<dbReference type="Gene3D" id="3.10.350.10">
    <property type="entry name" value="LysM domain"/>
    <property type="match status" value="1"/>
</dbReference>
<feature type="region of interest" description="Disordered" evidence="1">
    <location>
        <begin position="385"/>
        <end position="421"/>
    </location>
</feature>
<comment type="caution">
    <text evidence="3">The sequence shown here is derived from an EMBL/GenBank/DDBJ whole genome shotgun (WGS) entry which is preliminary data.</text>
</comment>
<evidence type="ECO:0000259" key="2">
    <source>
        <dbReference type="PROSITE" id="PS51782"/>
    </source>
</evidence>
<gene>
    <name evidence="3" type="ORF">ACFO6Q_02330</name>
</gene>
<evidence type="ECO:0000256" key="1">
    <source>
        <dbReference type="SAM" id="MobiDB-lite"/>
    </source>
</evidence>
<dbReference type="Proteomes" id="UP001595886">
    <property type="component" value="Unassembled WGS sequence"/>
</dbReference>
<dbReference type="CDD" id="cd00118">
    <property type="entry name" value="LysM"/>
    <property type="match status" value="1"/>
</dbReference>
<name>A0ABV9QQU8_9GAMM</name>
<sequence length="446" mass="47669">MSIAPVSAVRYGSDALAEQGQIHVAQRGDTLPAIAEKFGVSATDLAAANPAIVNPEVIYPDQAIRIPARADSARVVDAQPYYPEPNDPAPPGVGGAAGGATGNGIGGVAGAPSVSPGLDAAKQRLRDLEANPPKREDFPGGIFGSFAYDFAKTLHAGQVKTAKLEVEYEQLKLGEPDPRDFVSTDAYEQAKADYQARIAPYQEALGPVLLERYEAKSAQASPTAAKILAEAKRLGVPVTVLSDEEYQKRYPGTGGVTVGDHVYLPVSSLEDGSDTLEHEAMHAILGRNGEIFDTSRPIDERVDKARALFGNMGLNPDDGERLARVTDGWGQSERGDHVQTFVDSIDIGREKAGLPPLSPQQRDELYSLAAIREAALDVQRKSLDGIESKSPEEQKKLLAEAEETWANTAQGRANPPSGDTFEERLASLKGILQRCADEGQFAKFKS</sequence>
<feature type="compositionally biased region" description="Pro residues" evidence="1">
    <location>
        <begin position="82"/>
        <end position="91"/>
    </location>
</feature>
<reference evidence="4" key="1">
    <citation type="journal article" date="2019" name="Int. J. Syst. Evol. Microbiol.">
        <title>The Global Catalogue of Microorganisms (GCM) 10K type strain sequencing project: providing services to taxonomists for standard genome sequencing and annotation.</title>
        <authorList>
            <consortium name="The Broad Institute Genomics Platform"/>
            <consortium name="The Broad Institute Genome Sequencing Center for Infectious Disease"/>
            <person name="Wu L."/>
            <person name="Ma J."/>
        </authorList>
    </citation>
    <scope>NUCLEOTIDE SEQUENCE [LARGE SCALE GENOMIC DNA]</scope>
    <source>
        <strain evidence="4">CCUG 30340</strain>
    </source>
</reference>
<dbReference type="RefSeq" id="WP_380018888.1">
    <property type="nucleotide sequence ID" value="NZ_JBHSHD010000003.1"/>
</dbReference>
<dbReference type="InterPro" id="IPR036779">
    <property type="entry name" value="LysM_dom_sf"/>
</dbReference>
<evidence type="ECO:0000313" key="4">
    <source>
        <dbReference type="Proteomes" id="UP001595886"/>
    </source>
</evidence>
<proteinExistence type="predicted"/>
<dbReference type="PROSITE" id="PS51782">
    <property type="entry name" value="LYSM"/>
    <property type="match status" value="1"/>
</dbReference>
<dbReference type="PANTHER" id="PTHR33734">
    <property type="entry name" value="LYSM DOMAIN-CONTAINING GPI-ANCHORED PROTEIN 2"/>
    <property type="match status" value="1"/>
</dbReference>
<dbReference type="PANTHER" id="PTHR33734:SF22">
    <property type="entry name" value="MEMBRANE-BOUND LYTIC MUREIN TRANSGLYCOSYLASE D"/>
    <property type="match status" value="1"/>
</dbReference>
<dbReference type="SMART" id="SM00257">
    <property type="entry name" value="LysM"/>
    <property type="match status" value="1"/>
</dbReference>
<dbReference type="SUPFAM" id="SSF54106">
    <property type="entry name" value="LysM domain"/>
    <property type="match status" value="1"/>
</dbReference>
<feature type="compositionally biased region" description="Basic and acidic residues" evidence="1">
    <location>
        <begin position="385"/>
        <end position="399"/>
    </location>
</feature>